<feature type="region of interest" description="Disordered" evidence="1">
    <location>
        <begin position="142"/>
        <end position="179"/>
    </location>
</feature>
<dbReference type="AlphaFoldDB" id="G0UXA7"/>
<sequence>MSEESLTFAQVAAGVTSNKAKLCCLKGELPNSSPSTDAAPPGVFPSVPRQSYVDAVMASSVKLDGVCVDTSGTDCRGSVTNSTIHEQESVLSSWADDDECFFESVQNAIGRNVAMCNVKEASSSGKPYSTSAHGIANSVNGRVGSTFGEEGGNSRRGRGNSRWRFVGGPETNTNRNGNNRMRRGNCNNFFCSNRTGCVEGLKGTGGRFSDLR</sequence>
<organism evidence="2">
    <name type="scientific">Trypanosoma congolense (strain IL3000)</name>
    <dbReference type="NCBI Taxonomy" id="1068625"/>
    <lineage>
        <taxon>Eukaryota</taxon>
        <taxon>Discoba</taxon>
        <taxon>Euglenozoa</taxon>
        <taxon>Kinetoplastea</taxon>
        <taxon>Metakinetoplastina</taxon>
        <taxon>Trypanosomatida</taxon>
        <taxon>Trypanosomatidae</taxon>
        <taxon>Trypanosoma</taxon>
        <taxon>Nannomonas</taxon>
    </lineage>
</organism>
<proteinExistence type="predicted"/>
<name>G0UXA7_TRYCI</name>
<dbReference type="EMBL" id="HE575323">
    <property type="protein sequence ID" value="CCC94024.1"/>
    <property type="molecule type" value="Genomic_DNA"/>
</dbReference>
<dbReference type="VEuPathDB" id="TriTrypDB:TcIL3000_10_8000"/>
<gene>
    <name evidence="2" type="ORF">TCIL3000_10_8000</name>
</gene>
<evidence type="ECO:0000256" key="1">
    <source>
        <dbReference type="SAM" id="MobiDB-lite"/>
    </source>
</evidence>
<protein>
    <submittedName>
        <fullName evidence="2">Uncharacterized protein</fullName>
    </submittedName>
</protein>
<reference evidence="2" key="1">
    <citation type="journal article" date="2012" name="Proc. Natl. Acad. Sci. U.S.A.">
        <title>Antigenic diversity is generated by distinct evolutionary mechanisms in African trypanosome species.</title>
        <authorList>
            <person name="Jackson A.P."/>
            <person name="Berry A."/>
            <person name="Aslett M."/>
            <person name="Allison H.C."/>
            <person name="Burton P."/>
            <person name="Vavrova-Anderson J."/>
            <person name="Brown R."/>
            <person name="Browne H."/>
            <person name="Corton N."/>
            <person name="Hauser H."/>
            <person name="Gamble J."/>
            <person name="Gilderthorp R."/>
            <person name="Marcello L."/>
            <person name="McQuillan J."/>
            <person name="Otto T.D."/>
            <person name="Quail M.A."/>
            <person name="Sanders M.J."/>
            <person name="van Tonder A."/>
            <person name="Ginger M.L."/>
            <person name="Field M.C."/>
            <person name="Barry J.D."/>
            <person name="Hertz-Fowler C."/>
            <person name="Berriman M."/>
        </authorList>
    </citation>
    <scope>NUCLEOTIDE SEQUENCE</scope>
    <source>
        <strain evidence="2">IL3000</strain>
    </source>
</reference>
<evidence type="ECO:0000313" key="2">
    <source>
        <dbReference type="EMBL" id="CCC94024.1"/>
    </source>
</evidence>
<accession>G0UXA7</accession>